<keyword evidence="3" id="KW-1185">Reference proteome</keyword>
<feature type="compositionally biased region" description="Polar residues" evidence="1">
    <location>
        <begin position="605"/>
        <end position="614"/>
    </location>
</feature>
<feature type="compositionally biased region" description="Basic residues" evidence="1">
    <location>
        <begin position="546"/>
        <end position="557"/>
    </location>
</feature>
<feature type="compositionally biased region" description="Low complexity" evidence="1">
    <location>
        <begin position="894"/>
        <end position="905"/>
    </location>
</feature>
<gene>
    <name evidence="2" type="ORF">EEDITHA_LOCUS19966</name>
</gene>
<dbReference type="EMBL" id="CAKOGL010000028">
    <property type="protein sequence ID" value="CAH2105750.1"/>
    <property type="molecule type" value="Genomic_DNA"/>
</dbReference>
<feature type="region of interest" description="Disordered" evidence="1">
    <location>
        <begin position="594"/>
        <end position="628"/>
    </location>
</feature>
<feature type="compositionally biased region" description="Basic and acidic residues" evidence="1">
    <location>
        <begin position="747"/>
        <end position="759"/>
    </location>
</feature>
<sequence>MYSIYYNFSNSVPKKKSTKNLVVETTHSNTSLSERDEIAHLKSWNILSRTNNESQLSTTISQDNNNLNFNTQDITTKSDESKQKIEEFNNILNLVCSNKNTLLPPGSSNSSSQNCNNRSICNAGTFQDFATGVSESCDKERPIVPDSSTSETFILQNTRVDNTISSNQVINIKGPPKAQCLLKVGTPKTQNTIASNTNEQFNTPNIDSIKIKTKKAEDPKVKILSDVKIDKNLKGNSNIKPPLMKPVTSTPLFQMQTIVINGTPAYRNKPQTGTCFNYTRDEIMAMPTIILVPATGASQKTSVTTIQSSISQCSNTVTTTTASTTQTLGPLTIDISSNKSEPVPSSVIFDKTVSKDGPQVTSEVSSIQPIDVTHSSVPKDTNLTVSTKTSTPQALPPTRKSSSTPRRTSHVRVLDFTTPRRILHETINEQDPNKVMSQNIASSENTEFSHQDTVDNVKTATIQKADTNTSITNMSTKKNSIKIKKKNWDAELRALAIRNDDNADFTPKSEPEEKRRNIIKNKTTQKDENIEEITVSHKSKSDKNKFSPKKKKSKKRTKSVEFVEDPSDEKRPEDNKTPECTVKPTVNIIKDSDWNTLEPKGKTGQYMNPKNQTDVGKLNNSDEKLDTPENERLSLQNEIGARLNISDLLETPYKQVLYDIQMETPKFLGPDLPDEPISDIKIMNIPTPRFLATPKPLQATPSSYSSRPTDYSSGGSYYKPDDQDFIPASDVLEIAVTVTEEPFKDLIETPKEVKNDTKEKPHKTSRPQRKCTKNVSYRSLNVTARTKEIDNQEIASVSSETSNTSSREKKTNKTIETKSKIKSENKKDKKKVSITHKSPFKKETPKKYIRIKPFRKTPCKESPSKGRKNTSDLLQTLSSKSVSRKRTSTKEKSTTVVPVINVVTSKSRRKSSTPRKLDCTKSFSSDSVDLNSSDLSKNEIAKGSSNAYCPQDSDNEQQPLRWSDDGSQDAKPKETESTSNADIDDISKIKEFIETSKPKNIPSNRNDEGSLHIDLVKRGFDIETAKIIERDLLDTTPIQDSVIQCNTTCEISNLNKNDISKNISEKVESDNSISNNLQIVQDDIEEDIELSVYECTEESKNFITCEFDESNFVPKSDTSKLKDKFCMELCIEDGVSIRLRATAFKTLFEDDSYELSKEYSQNETEAAVNSISNMDKLYTPMKDRKAQCYEIFDSTLTSIDTPLKTENTKETIYETTITDIVLEVENIDTKGKSDTKKRKRSQSGISDDSINKKTKPDTEYLLNSANIQNIDIESVLSKLHGP</sequence>
<organism evidence="2 3">
    <name type="scientific">Euphydryas editha</name>
    <name type="common">Edith's checkerspot</name>
    <dbReference type="NCBI Taxonomy" id="104508"/>
    <lineage>
        <taxon>Eukaryota</taxon>
        <taxon>Metazoa</taxon>
        <taxon>Ecdysozoa</taxon>
        <taxon>Arthropoda</taxon>
        <taxon>Hexapoda</taxon>
        <taxon>Insecta</taxon>
        <taxon>Pterygota</taxon>
        <taxon>Neoptera</taxon>
        <taxon>Endopterygota</taxon>
        <taxon>Lepidoptera</taxon>
        <taxon>Glossata</taxon>
        <taxon>Ditrysia</taxon>
        <taxon>Papilionoidea</taxon>
        <taxon>Nymphalidae</taxon>
        <taxon>Nymphalinae</taxon>
        <taxon>Euphydryas</taxon>
    </lineage>
</organism>
<feature type="compositionally biased region" description="Low complexity" evidence="1">
    <location>
        <begin position="922"/>
        <end position="935"/>
    </location>
</feature>
<feature type="compositionally biased region" description="Basic residues" evidence="1">
    <location>
        <begin position="847"/>
        <end position="857"/>
    </location>
</feature>
<dbReference type="Proteomes" id="UP001153954">
    <property type="component" value="Unassembled WGS sequence"/>
</dbReference>
<feature type="compositionally biased region" description="Low complexity" evidence="1">
    <location>
        <begin position="700"/>
        <end position="713"/>
    </location>
</feature>
<feature type="compositionally biased region" description="Basic and acidic residues" evidence="1">
    <location>
        <begin position="806"/>
        <end position="827"/>
    </location>
</feature>
<name>A0AAU9V4Q5_EUPED</name>
<feature type="compositionally biased region" description="Basic and acidic residues" evidence="1">
    <location>
        <begin position="507"/>
        <end position="516"/>
    </location>
</feature>
<proteinExistence type="predicted"/>
<feature type="region of interest" description="Disordered" evidence="1">
    <location>
        <begin position="747"/>
        <end position="772"/>
    </location>
</feature>
<accession>A0AAU9V4Q5</accession>
<reference evidence="2" key="1">
    <citation type="submission" date="2022-03" db="EMBL/GenBank/DDBJ databases">
        <authorList>
            <person name="Tunstrom K."/>
        </authorList>
    </citation>
    <scope>NUCLEOTIDE SEQUENCE</scope>
</reference>
<evidence type="ECO:0000313" key="3">
    <source>
        <dbReference type="Proteomes" id="UP001153954"/>
    </source>
</evidence>
<feature type="compositionally biased region" description="Basic residues" evidence="1">
    <location>
        <begin position="760"/>
        <end position="772"/>
    </location>
</feature>
<feature type="compositionally biased region" description="Basic and acidic residues" evidence="1">
    <location>
        <begin position="962"/>
        <end position="976"/>
    </location>
</feature>
<feature type="region of interest" description="Disordered" evidence="1">
    <location>
        <begin position="374"/>
        <end position="410"/>
    </location>
</feature>
<evidence type="ECO:0000313" key="2">
    <source>
        <dbReference type="EMBL" id="CAH2105750.1"/>
    </source>
</evidence>
<evidence type="ECO:0000256" key="1">
    <source>
        <dbReference type="SAM" id="MobiDB-lite"/>
    </source>
</evidence>
<feature type="compositionally biased region" description="Low complexity" evidence="1">
    <location>
        <begin position="396"/>
        <end position="406"/>
    </location>
</feature>
<feature type="compositionally biased region" description="Basic and acidic residues" evidence="1">
    <location>
        <begin position="568"/>
        <end position="577"/>
    </location>
</feature>
<feature type="region of interest" description="Disordered" evidence="1">
    <location>
        <begin position="793"/>
        <end position="984"/>
    </location>
</feature>
<feature type="compositionally biased region" description="Low complexity" evidence="1">
    <location>
        <begin position="796"/>
        <end position="805"/>
    </location>
</feature>
<feature type="region of interest" description="Disordered" evidence="1">
    <location>
        <begin position="502"/>
        <end position="580"/>
    </location>
</feature>
<protein>
    <submittedName>
        <fullName evidence="2">Uncharacterized protein</fullName>
    </submittedName>
</protein>
<feature type="region of interest" description="Disordered" evidence="1">
    <location>
        <begin position="694"/>
        <end position="714"/>
    </location>
</feature>
<feature type="region of interest" description="Disordered" evidence="1">
    <location>
        <begin position="1231"/>
        <end position="1256"/>
    </location>
</feature>
<comment type="caution">
    <text evidence="2">The sequence shown here is derived from an EMBL/GenBank/DDBJ whole genome shotgun (WGS) entry which is preliminary data.</text>
</comment>
<feature type="compositionally biased region" description="Polar residues" evidence="1">
    <location>
        <begin position="374"/>
        <end position="393"/>
    </location>
</feature>